<name>A0A9D9ND35_9SPIO</name>
<comment type="caution">
    <text evidence="1">The sequence shown here is derived from an EMBL/GenBank/DDBJ whole genome shotgun (WGS) entry which is preliminary data.</text>
</comment>
<gene>
    <name evidence="1" type="ORF">IAA72_04325</name>
</gene>
<evidence type="ECO:0000313" key="1">
    <source>
        <dbReference type="EMBL" id="MBO8468994.1"/>
    </source>
</evidence>
<reference evidence="1" key="2">
    <citation type="journal article" date="2021" name="PeerJ">
        <title>Extensive microbial diversity within the chicken gut microbiome revealed by metagenomics and culture.</title>
        <authorList>
            <person name="Gilroy R."/>
            <person name="Ravi A."/>
            <person name="Getino M."/>
            <person name="Pursley I."/>
            <person name="Horton D.L."/>
            <person name="Alikhan N.F."/>
            <person name="Baker D."/>
            <person name="Gharbi K."/>
            <person name="Hall N."/>
            <person name="Watson M."/>
            <person name="Adriaenssens E.M."/>
            <person name="Foster-Nyarko E."/>
            <person name="Jarju S."/>
            <person name="Secka A."/>
            <person name="Antonio M."/>
            <person name="Oren A."/>
            <person name="Chaudhuri R.R."/>
            <person name="La Ragione R."/>
            <person name="Hildebrand F."/>
            <person name="Pallen M.J."/>
        </authorList>
    </citation>
    <scope>NUCLEOTIDE SEQUENCE</scope>
    <source>
        <strain evidence="1">14700</strain>
    </source>
</reference>
<sequence length="419" mass="47488">MSGKNDDEFREIDDKFNDLENLYFPFNSDEKDEEDEYIPPTKDEMIEMALGMSEMMSRLMHDVLILVPKEMQDTVAIALDAATSSIAGKADESNRNLKQLKKIDKSNAGIYLAEARNYKLLLSREMRHGGGLESKNLQKEKKALDAFLKYESDSPYVDFDDYMWARIEKAKVSMFLGELKGVFNAYIEIPDDDFDMMDVVNALGEWYEEGDDDVLSDNHYMFLSDSGAAIAIEYSDPASLVAEAEPEMRQKYLDLMENVGASAHALSITVTGGSDLIGASYDFQQVLTAVWSLYSESELAIVYDYPYPREKFELLADSASKGIFCLPYLAEMTIEPLDGSTELALTWEARRWGKIDLGIILDSSEDNPPDLALLCDIFTQHIEKPFKEGQEAVIDGSCVIFRKKVFEDHEYLLVEKKEE</sequence>
<protein>
    <submittedName>
        <fullName evidence="1">Uncharacterized protein</fullName>
    </submittedName>
</protein>
<accession>A0A9D9ND35</accession>
<organism evidence="1 2">
    <name type="scientific">Candidatus Ornithospirochaeta stercoravium</name>
    <dbReference type="NCBI Taxonomy" id="2840897"/>
    <lineage>
        <taxon>Bacteria</taxon>
        <taxon>Pseudomonadati</taxon>
        <taxon>Spirochaetota</taxon>
        <taxon>Spirochaetia</taxon>
        <taxon>Spirochaetales</taxon>
        <taxon>Spirochaetaceae</taxon>
        <taxon>Spirochaetaceae incertae sedis</taxon>
        <taxon>Candidatus Ornithospirochaeta</taxon>
    </lineage>
</organism>
<evidence type="ECO:0000313" key="2">
    <source>
        <dbReference type="Proteomes" id="UP000810292"/>
    </source>
</evidence>
<dbReference type="AlphaFoldDB" id="A0A9D9ND35"/>
<reference evidence="1" key="1">
    <citation type="submission" date="2020-10" db="EMBL/GenBank/DDBJ databases">
        <authorList>
            <person name="Gilroy R."/>
        </authorList>
    </citation>
    <scope>NUCLEOTIDE SEQUENCE</scope>
    <source>
        <strain evidence="1">14700</strain>
    </source>
</reference>
<dbReference type="EMBL" id="JADIMF010000069">
    <property type="protein sequence ID" value="MBO8468994.1"/>
    <property type="molecule type" value="Genomic_DNA"/>
</dbReference>
<dbReference type="Proteomes" id="UP000810292">
    <property type="component" value="Unassembled WGS sequence"/>
</dbReference>
<proteinExistence type="predicted"/>